<gene>
    <name evidence="1" type="ORF">CH338_02475</name>
</gene>
<dbReference type="EMBL" id="NPEU01000013">
    <property type="protein sequence ID" value="RAI41609.1"/>
    <property type="molecule type" value="Genomic_DNA"/>
</dbReference>
<dbReference type="OrthoDB" id="7961415at2"/>
<sequence length="82" mass="8371">MIPDPDATSPKTIPDETTHAGYVIAPFERAPGLWRAVVRRADAAAATTASADLDAFTTSADAPSRDDAIGLAKAAIDAGMAC</sequence>
<comment type="caution">
    <text evidence="1">The sequence shown here is derived from an EMBL/GenBank/DDBJ whole genome shotgun (WGS) entry which is preliminary data.</text>
</comment>
<evidence type="ECO:0000313" key="2">
    <source>
        <dbReference type="Proteomes" id="UP000248863"/>
    </source>
</evidence>
<proteinExistence type="predicted"/>
<organism evidence="1 2">
    <name type="scientific">Rhodoplanes elegans</name>
    <dbReference type="NCBI Taxonomy" id="29408"/>
    <lineage>
        <taxon>Bacteria</taxon>
        <taxon>Pseudomonadati</taxon>
        <taxon>Pseudomonadota</taxon>
        <taxon>Alphaproteobacteria</taxon>
        <taxon>Hyphomicrobiales</taxon>
        <taxon>Nitrobacteraceae</taxon>
        <taxon>Rhodoplanes</taxon>
    </lineage>
</organism>
<accession>A0A327KRY7</accession>
<dbReference type="RefSeq" id="WP_111355456.1">
    <property type="nucleotide sequence ID" value="NZ_NHSK01000231.1"/>
</dbReference>
<keyword evidence="2" id="KW-1185">Reference proteome</keyword>
<dbReference type="AlphaFoldDB" id="A0A327KRY7"/>
<reference evidence="1 2" key="1">
    <citation type="submission" date="2017-07" db="EMBL/GenBank/DDBJ databases">
        <title>Draft Genome Sequences of Select Purple Nonsulfur Bacteria.</title>
        <authorList>
            <person name="Lasarre B."/>
            <person name="Mckinlay J.B."/>
        </authorList>
    </citation>
    <scope>NUCLEOTIDE SEQUENCE [LARGE SCALE GENOMIC DNA]</scope>
    <source>
        <strain evidence="1 2">DSM 11907</strain>
    </source>
</reference>
<dbReference type="Proteomes" id="UP000248863">
    <property type="component" value="Unassembled WGS sequence"/>
</dbReference>
<evidence type="ECO:0000313" key="1">
    <source>
        <dbReference type="EMBL" id="RAI41609.1"/>
    </source>
</evidence>
<name>A0A327KRY7_9BRAD</name>
<protein>
    <submittedName>
        <fullName evidence="1">Uncharacterized protein</fullName>
    </submittedName>
</protein>